<dbReference type="InParanoid" id="G2XW50"/>
<sequence length="97" mass="11085">MSNSWRPLMPVPLETVEFKDAKLNSSRQVFLHGLSDGVAQESMAFAQYYYCQWLWVVLLIGSYVSSTGGTIFELFSPKNMINPSSNQINIGIYRWDL</sequence>
<keyword evidence="1" id="KW-0812">Transmembrane</keyword>
<dbReference type="EMBL" id="FQ790271">
    <property type="protein sequence ID" value="CCD44720.1"/>
    <property type="molecule type" value="Genomic_DNA"/>
</dbReference>
<dbReference type="HOGENOM" id="CLU_2346438_0_0_1"/>
<dbReference type="Proteomes" id="UP000008177">
    <property type="component" value="Unplaced contigs"/>
</dbReference>
<evidence type="ECO:0000313" key="3">
    <source>
        <dbReference type="Proteomes" id="UP000008177"/>
    </source>
</evidence>
<evidence type="ECO:0000256" key="1">
    <source>
        <dbReference type="SAM" id="Phobius"/>
    </source>
</evidence>
<proteinExistence type="predicted"/>
<keyword evidence="1" id="KW-1133">Transmembrane helix</keyword>
<dbReference type="AlphaFoldDB" id="G2XW50"/>
<reference evidence="3" key="1">
    <citation type="journal article" date="2011" name="PLoS Genet.">
        <title>Genomic analysis of the necrotrophic fungal pathogens Sclerotinia sclerotiorum and Botrytis cinerea.</title>
        <authorList>
            <person name="Amselem J."/>
            <person name="Cuomo C.A."/>
            <person name="van Kan J.A."/>
            <person name="Viaud M."/>
            <person name="Benito E.P."/>
            <person name="Couloux A."/>
            <person name="Coutinho P.M."/>
            <person name="de Vries R.P."/>
            <person name="Dyer P.S."/>
            <person name="Fillinger S."/>
            <person name="Fournier E."/>
            <person name="Gout L."/>
            <person name="Hahn M."/>
            <person name="Kohn L."/>
            <person name="Lapalu N."/>
            <person name="Plummer K.M."/>
            <person name="Pradier J.M."/>
            <person name="Quevillon E."/>
            <person name="Sharon A."/>
            <person name="Simon A."/>
            <person name="ten Have A."/>
            <person name="Tudzynski B."/>
            <person name="Tudzynski P."/>
            <person name="Wincker P."/>
            <person name="Andrew M."/>
            <person name="Anthouard V."/>
            <person name="Beever R.E."/>
            <person name="Beffa R."/>
            <person name="Benoit I."/>
            <person name="Bouzid O."/>
            <person name="Brault B."/>
            <person name="Chen Z."/>
            <person name="Choquer M."/>
            <person name="Collemare J."/>
            <person name="Cotton P."/>
            <person name="Danchin E.G."/>
            <person name="Da Silva C."/>
            <person name="Gautier A."/>
            <person name="Giraud C."/>
            <person name="Giraud T."/>
            <person name="Gonzalez C."/>
            <person name="Grossetete S."/>
            <person name="Guldener U."/>
            <person name="Henrissat B."/>
            <person name="Howlett B.J."/>
            <person name="Kodira C."/>
            <person name="Kretschmer M."/>
            <person name="Lappartient A."/>
            <person name="Leroch M."/>
            <person name="Levis C."/>
            <person name="Mauceli E."/>
            <person name="Neuveglise C."/>
            <person name="Oeser B."/>
            <person name="Pearson M."/>
            <person name="Poulain J."/>
            <person name="Poussereau N."/>
            <person name="Quesneville H."/>
            <person name="Rascle C."/>
            <person name="Schumacher J."/>
            <person name="Segurens B."/>
            <person name="Sexton A."/>
            <person name="Silva E."/>
            <person name="Sirven C."/>
            <person name="Soanes D.M."/>
            <person name="Talbot N.J."/>
            <person name="Templeton M."/>
            <person name="Yandava C."/>
            <person name="Yarden O."/>
            <person name="Zeng Q."/>
            <person name="Rollins J.A."/>
            <person name="Lebrun M.H."/>
            <person name="Dickman M."/>
        </authorList>
    </citation>
    <scope>NUCLEOTIDE SEQUENCE [LARGE SCALE GENOMIC DNA]</scope>
    <source>
        <strain evidence="3">T4</strain>
    </source>
</reference>
<keyword evidence="1" id="KW-0472">Membrane</keyword>
<evidence type="ECO:0000313" key="2">
    <source>
        <dbReference type="EMBL" id="CCD44720.1"/>
    </source>
</evidence>
<protein>
    <submittedName>
        <fullName evidence="2">Uncharacterized protein</fullName>
    </submittedName>
</protein>
<name>G2XW50_BOTF4</name>
<organism evidence="2 3">
    <name type="scientific">Botryotinia fuckeliana (strain T4)</name>
    <name type="common">Noble rot fungus</name>
    <name type="synonym">Botrytis cinerea</name>
    <dbReference type="NCBI Taxonomy" id="999810"/>
    <lineage>
        <taxon>Eukaryota</taxon>
        <taxon>Fungi</taxon>
        <taxon>Dikarya</taxon>
        <taxon>Ascomycota</taxon>
        <taxon>Pezizomycotina</taxon>
        <taxon>Leotiomycetes</taxon>
        <taxon>Helotiales</taxon>
        <taxon>Sclerotiniaceae</taxon>
        <taxon>Botrytis</taxon>
    </lineage>
</organism>
<gene>
    <name evidence="2" type="ORF">BofuT4_uP056210.1</name>
</gene>
<feature type="transmembrane region" description="Helical" evidence="1">
    <location>
        <begin position="53"/>
        <end position="75"/>
    </location>
</feature>
<accession>G2XW50</accession>